<dbReference type="RefSeq" id="WP_189131838.1">
    <property type="nucleotide sequence ID" value="NZ_BMMS01000010.1"/>
</dbReference>
<dbReference type="SUPFAM" id="SSF109854">
    <property type="entry name" value="DinB/YfiT-like putative metalloenzymes"/>
    <property type="match status" value="1"/>
</dbReference>
<dbReference type="EMBL" id="BMMS01000010">
    <property type="protein sequence ID" value="GGO87664.1"/>
    <property type="molecule type" value="Genomic_DNA"/>
</dbReference>
<proteinExistence type="predicted"/>
<reference evidence="3" key="1">
    <citation type="journal article" date="2014" name="Int. J. Syst. Evol. Microbiol.">
        <title>Complete genome sequence of Corynebacterium casei LMG S-19264T (=DSM 44701T), isolated from a smear-ripened cheese.</title>
        <authorList>
            <consortium name="US DOE Joint Genome Institute (JGI-PGF)"/>
            <person name="Walter F."/>
            <person name="Albersmeier A."/>
            <person name="Kalinowski J."/>
            <person name="Ruckert C."/>
        </authorList>
    </citation>
    <scope>NUCLEOTIDE SEQUENCE</scope>
    <source>
        <strain evidence="3">CGMCC 4.7201</strain>
    </source>
</reference>
<dbReference type="InterPro" id="IPR024344">
    <property type="entry name" value="MDMPI_metal-binding"/>
</dbReference>
<dbReference type="InterPro" id="IPR034660">
    <property type="entry name" value="DinB/YfiT-like"/>
</dbReference>
<gene>
    <name evidence="3" type="ORF">GCM10012280_26640</name>
</gene>
<feature type="region of interest" description="Disordered" evidence="1">
    <location>
        <begin position="162"/>
        <end position="195"/>
    </location>
</feature>
<dbReference type="NCBIfam" id="TIGR03083">
    <property type="entry name" value="maleylpyruvate isomerase family mycothiol-dependent enzyme"/>
    <property type="match status" value="1"/>
</dbReference>
<sequence>MNAADDPVAQLSRALDQTAAVVDGVREAQTTQPTPCRSWNVGELLDHLVHDLDQFTVAARGESPDWSLSAPPAGPDWAGLFRERAGRLIEAWRQTGDLSGTVTLPGLGEVPARFPVDQQIAEFAVHGWDLATATGQNPPLDPEIAETSLQWMHGALRPEFRGTEEEGRAFGPQAPAPDDAPPYDRLAAFAGRRPR</sequence>
<name>A0A918DWH4_9ACTN</name>
<dbReference type="Gene3D" id="1.20.120.450">
    <property type="entry name" value="dinb family like domain"/>
    <property type="match status" value="1"/>
</dbReference>
<dbReference type="Pfam" id="PF11716">
    <property type="entry name" value="MDMPI_N"/>
    <property type="match status" value="1"/>
</dbReference>
<evidence type="ECO:0000313" key="3">
    <source>
        <dbReference type="EMBL" id="GGO87664.1"/>
    </source>
</evidence>
<reference evidence="3" key="2">
    <citation type="submission" date="2020-09" db="EMBL/GenBank/DDBJ databases">
        <authorList>
            <person name="Sun Q."/>
            <person name="Zhou Y."/>
        </authorList>
    </citation>
    <scope>NUCLEOTIDE SEQUENCE</scope>
    <source>
        <strain evidence="3">CGMCC 4.7201</strain>
    </source>
</reference>
<feature type="domain" description="Mycothiol-dependent maleylpyruvate isomerase metal-binding" evidence="2">
    <location>
        <begin position="12"/>
        <end position="131"/>
    </location>
</feature>
<dbReference type="Proteomes" id="UP000641932">
    <property type="component" value="Unassembled WGS sequence"/>
</dbReference>
<protein>
    <submittedName>
        <fullName evidence="3">TIGR03086 family protein</fullName>
    </submittedName>
</protein>
<organism evidence="3 4">
    <name type="scientific">Wenjunlia tyrosinilytica</name>
    <dbReference type="NCBI Taxonomy" id="1544741"/>
    <lineage>
        <taxon>Bacteria</taxon>
        <taxon>Bacillati</taxon>
        <taxon>Actinomycetota</taxon>
        <taxon>Actinomycetes</taxon>
        <taxon>Kitasatosporales</taxon>
        <taxon>Streptomycetaceae</taxon>
        <taxon>Wenjunlia</taxon>
    </lineage>
</organism>
<dbReference type="AlphaFoldDB" id="A0A918DWH4"/>
<evidence type="ECO:0000313" key="4">
    <source>
        <dbReference type="Proteomes" id="UP000641932"/>
    </source>
</evidence>
<dbReference type="GO" id="GO:0046872">
    <property type="term" value="F:metal ion binding"/>
    <property type="evidence" value="ECO:0007669"/>
    <property type="project" value="InterPro"/>
</dbReference>
<dbReference type="InterPro" id="IPR017520">
    <property type="entry name" value="CHP03086"/>
</dbReference>
<dbReference type="InterPro" id="IPR017517">
    <property type="entry name" value="Maleyloyr_isom"/>
</dbReference>
<comment type="caution">
    <text evidence="3">The sequence shown here is derived from an EMBL/GenBank/DDBJ whole genome shotgun (WGS) entry which is preliminary data.</text>
</comment>
<evidence type="ECO:0000256" key="1">
    <source>
        <dbReference type="SAM" id="MobiDB-lite"/>
    </source>
</evidence>
<accession>A0A918DWH4</accession>
<evidence type="ECO:0000259" key="2">
    <source>
        <dbReference type="Pfam" id="PF11716"/>
    </source>
</evidence>
<keyword evidence="4" id="KW-1185">Reference proteome</keyword>
<dbReference type="NCBIfam" id="TIGR03086">
    <property type="entry name" value="TIGR03086 family metal-binding protein"/>
    <property type="match status" value="1"/>
</dbReference>